<dbReference type="Proteomes" id="UP000494106">
    <property type="component" value="Unassembled WGS sequence"/>
</dbReference>
<dbReference type="AlphaFoldDB" id="A0A8S0YPL5"/>
<evidence type="ECO:0000313" key="1">
    <source>
        <dbReference type="EMBL" id="CAB3220562.1"/>
    </source>
</evidence>
<reference evidence="1 2" key="1">
    <citation type="submission" date="2020-04" db="EMBL/GenBank/DDBJ databases">
        <authorList>
            <person name="Wallbank WR R."/>
            <person name="Pardo Diaz C."/>
            <person name="Kozak K."/>
            <person name="Martin S."/>
            <person name="Jiggins C."/>
            <person name="Moest M."/>
            <person name="Warren A I."/>
            <person name="Byers J.R.P. K."/>
            <person name="Montejo-Kovacevich G."/>
            <person name="Yen C E."/>
        </authorList>
    </citation>
    <scope>NUCLEOTIDE SEQUENCE [LARGE SCALE GENOMIC DNA]</scope>
</reference>
<dbReference type="OrthoDB" id="7490514at2759"/>
<sequence length="68" mass="7287">MGHSVCRANGLTSKAVTELLQSARVRRGATTAGLGIDAPSQRFYLNERLTISNKHVFYPARQAATGLG</sequence>
<gene>
    <name evidence="1" type="ORF">APLA_LOCUS346</name>
</gene>
<name>A0A8S0YPL5_ARCPL</name>
<proteinExistence type="predicted"/>
<accession>A0A8S0YPL5</accession>
<keyword evidence="2" id="KW-1185">Reference proteome</keyword>
<evidence type="ECO:0000313" key="2">
    <source>
        <dbReference type="Proteomes" id="UP000494106"/>
    </source>
</evidence>
<dbReference type="EMBL" id="CADEBC010000045">
    <property type="protein sequence ID" value="CAB3220562.1"/>
    <property type="molecule type" value="Genomic_DNA"/>
</dbReference>
<organism evidence="1 2">
    <name type="scientific">Arctia plantaginis</name>
    <name type="common">Wood tiger moth</name>
    <name type="synonym">Phalaena plantaginis</name>
    <dbReference type="NCBI Taxonomy" id="874455"/>
    <lineage>
        <taxon>Eukaryota</taxon>
        <taxon>Metazoa</taxon>
        <taxon>Ecdysozoa</taxon>
        <taxon>Arthropoda</taxon>
        <taxon>Hexapoda</taxon>
        <taxon>Insecta</taxon>
        <taxon>Pterygota</taxon>
        <taxon>Neoptera</taxon>
        <taxon>Endopterygota</taxon>
        <taxon>Lepidoptera</taxon>
        <taxon>Glossata</taxon>
        <taxon>Ditrysia</taxon>
        <taxon>Noctuoidea</taxon>
        <taxon>Erebidae</taxon>
        <taxon>Arctiinae</taxon>
        <taxon>Arctia</taxon>
    </lineage>
</organism>
<protein>
    <submittedName>
        <fullName evidence="1">Uncharacterized protein</fullName>
    </submittedName>
</protein>
<comment type="caution">
    <text evidence="1">The sequence shown here is derived from an EMBL/GenBank/DDBJ whole genome shotgun (WGS) entry which is preliminary data.</text>
</comment>